<dbReference type="Proteomes" id="UP000814033">
    <property type="component" value="Unassembled WGS sequence"/>
</dbReference>
<evidence type="ECO:0000313" key="1">
    <source>
        <dbReference type="EMBL" id="KAI0048145.1"/>
    </source>
</evidence>
<dbReference type="EMBL" id="MU275891">
    <property type="protein sequence ID" value="KAI0048145.1"/>
    <property type="molecule type" value="Genomic_DNA"/>
</dbReference>
<name>A0ACB8RW04_9AGAM</name>
<comment type="caution">
    <text evidence="1">The sequence shown here is derived from an EMBL/GenBank/DDBJ whole genome shotgun (WGS) entry which is preliminary data.</text>
</comment>
<proteinExistence type="predicted"/>
<evidence type="ECO:0000313" key="2">
    <source>
        <dbReference type="Proteomes" id="UP000814033"/>
    </source>
</evidence>
<gene>
    <name evidence="1" type="ORF">FA95DRAFT_1116289</name>
</gene>
<accession>A0ACB8RW04</accession>
<organism evidence="1 2">
    <name type="scientific">Auriscalpium vulgare</name>
    <dbReference type="NCBI Taxonomy" id="40419"/>
    <lineage>
        <taxon>Eukaryota</taxon>
        <taxon>Fungi</taxon>
        <taxon>Dikarya</taxon>
        <taxon>Basidiomycota</taxon>
        <taxon>Agaricomycotina</taxon>
        <taxon>Agaricomycetes</taxon>
        <taxon>Russulales</taxon>
        <taxon>Auriscalpiaceae</taxon>
        <taxon>Auriscalpium</taxon>
    </lineage>
</organism>
<keyword evidence="2" id="KW-1185">Reference proteome</keyword>
<protein>
    <submittedName>
        <fullName evidence="1">Uncharacterized protein</fullName>
    </submittedName>
</protein>
<reference evidence="1" key="2">
    <citation type="journal article" date="2022" name="New Phytol.">
        <title>Evolutionary transition to the ectomycorrhizal habit in the genomes of a hyperdiverse lineage of mushroom-forming fungi.</title>
        <authorList>
            <person name="Looney B."/>
            <person name="Miyauchi S."/>
            <person name="Morin E."/>
            <person name="Drula E."/>
            <person name="Courty P.E."/>
            <person name="Kohler A."/>
            <person name="Kuo A."/>
            <person name="LaButti K."/>
            <person name="Pangilinan J."/>
            <person name="Lipzen A."/>
            <person name="Riley R."/>
            <person name="Andreopoulos W."/>
            <person name="He G."/>
            <person name="Johnson J."/>
            <person name="Nolan M."/>
            <person name="Tritt A."/>
            <person name="Barry K.W."/>
            <person name="Grigoriev I.V."/>
            <person name="Nagy L.G."/>
            <person name="Hibbett D."/>
            <person name="Henrissat B."/>
            <person name="Matheny P.B."/>
            <person name="Labbe J."/>
            <person name="Martin F.M."/>
        </authorList>
    </citation>
    <scope>NUCLEOTIDE SEQUENCE</scope>
    <source>
        <strain evidence="1">FP105234-sp</strain>
    </source>
</reference>
<reference evidence="1" key="1">
    <citation type="submission" date="2021-02" db="EMBL/GenBank/DDBJ databases">
        <authorList>
            <consortium name="DOE Joint Genome Institute"/>
            <person name="Ahrendt S."/>
            <person name="Looney B.P."/>
            <person name="Miyauchi S."/>
            <person name="Morin E."/>
            <person name="Drula E."/>
            <person name="Courty P.E."/>
            <person name="Chicoki N."/>
            <person name="Fauchery L."/>
            <person name="Kohler A."/>
            <person name="Kuo A."/>
            <person name="Labutti K."/>
            <person name="Pangilinan J."/>
            <person name="Lipzen A."/>
            <person name="Riley R."/>
            <person name="Andreopoulos W."/>
            <person name="He G."/>
            <person name="Johnson J."/>
            <person name="Barry K.W."/>
            <person name="Grigoriev I.V."/>
            <person name="Nagy L."/>
            <person name="Hibbett D."/>
            <person name="Henrissat B."/>
            <person name="Matheny P.B."/>
            <person name="Labbe J."/>
            <person name="Martin F."/>
        </authorList>
    </citation>
    <scope>NUCLEOTIDE SEQUENCE</scope>
    <source>
        <strain evidence="1">FP105234-sp</strain>
    </source>
</reference>
<sequence>MIYPVDFYEPHNGVHPGMIPPPNLEWRYPDADVPLTVYLAVHAYPKPSQPSPRDRRWALLWEQGVALTSARTAAASAPNDSDNDSDSDIAEDGAAGTTPAQRMVTVPVARVLEATREPDRAHHTFWGPVTRAVPSADLAGARLVPVATLDSAARRALEKLAGRVRVMKPNGWWNGQNWIVQLLRSAADEDIITAGERDAAIYTAAAP</sequence>